<feature type="transmembrane region" description="Helical" evidence="1">
    <location>
        <begin position="241"/>
        <end position="259"/>
    </location>
</feature>
<sequence length="298" mass="33854">MLDRCPGLYCGRIALGNDTWSDCGACPRGFRVNESSACIPCSESPSLYDWYYLGFMAILPLIMHWFFIDMAAKATSFTKEQIILHTSALLEVSISAVISLLIAEPMLSFTLHSCGVVRLSDWYTLFHNPSPNYEDTLYCTQEAVYPLQTIVLIFYLFCLLFMMIIRPPLNKRYMAKGKSAVYCALYFFPVLTVLHAVAGGLIYYAFPYLSIVISMVSNACHFSLKLKQTMDVLLKTSITELKNLVIIAGHWLLLAYGIISLRQHLGLLALVPFPSIFYILTVHFTDPEEFREREERSN</sequence>
<dbReference type="GO" id="GO:0036503">
    <property type="term" value="P:ERAD pathway"/>
    <property type="evidence" value="ECO:0007669"/>
    <property type="project" value="TreeGrafter"/>
</dbReference>
<evidence type="ECO:0008006" key="4">
    <source>
        <dbReference type="Google" id="ProtNLM"/>
    </source>
</evidence>
<name>A0A7R8YUV8_HERIL</name>
<evidence type="ECO:0000313" key="2">
    <source>
        <dbReference type="EMBL" id="CAD7085171.1"/>
    </source>
</evidence>
<dbReference type="Proteomes" id="UP000594454">
    <property type="component" value="Chromosome 3"/>
</dbReference>
<dbReference type="InParanoid" id="A0A7R8YUV8"/>
<dbReference type="PANTHER" id="PTHR12740">
    <property type="entry name" value="JNK1/MAPK8-ASSOCIATED MEMBRANE PROTEIN"/>
    <property type="match status" value="1"/>
</dbReference>
<dbReference type="InterPro" id="IPR008485">
    <property type="entry name" value="JAMP"/>
</dbReference>
<organism evidence="2 3">
    <name type="scientific">Hermetia illucens</name>
    <name type="common">Black soldier fly</name>
    <dbReference type="NCBI Taxonomy" id="343691"/>
    <lineage>
        <taxon>Eukaryota</taxon>
        <taxon>Metazoa</taxon>
        <taxon>Ecdysozoa</taxon>
        <taxon>Arthropoda</taxon>
        <taxon>Hexapoda</taxon>
        <taxon>Insecta</taxon>
        <taxon>Pterygota</taxon>
        <taxon>Neoptera</taxon>
        <taxon>Endopterygota</taxon>
        <taxon>Diptera</taxon>
        <taxon>Brachycera</taxon>
        <taxon>Stratiomyomorpha</taxon>
        <taxon>Stratiomyidae</taxon>
        <taxon>Hermetiinae</taxon>
        <taxon>Hermetia</taxon>
    </lineage>
</organism>
<keyword evidence="1" id="KW-0472">Membrane</keyword>
<dbReference type="OrthoDB" id="5920264at2759"/>
<dbReference type="GO" id="GO:0006986">
    <property type="term" value="P:response to unfolded protein"/>
    <property type="evidence" value="ECO:0007669"/>
    <property type="project" value="InterPro"/>
</dbReference>
<evidence type="ECO:0000313" key="3">
    <source>
        <dbReference type="Proteomes" id="UP000594454"/>
    </source>
</evidence>
<dbReference type="OMA" id="CPGIYCG"/>
<feature type="transmembrane region" description="Helical" evidence="1">
    <location>
        <begin position="201"/>
        <end position="220"/>
    </location>
</feature>
<feature type="transmembrane region" description="Helical" evidence="1">
    <location>
        <begin position="82"/>
        <end position="103"/>
    </location>
</feature>
<evidence type="ECO:0000256" key="1">
    <source>
        <dbReference type="SAM" id="Phobius"/>
    </source>
</evidence>
<dbReference type="EMBL" id="LR899011">
    <property type="protein sequence ID" value="CAD7085171.1"/>
    <property type="molecule type" value="Genomic_DNA"/>
</dbReference>
<dbReference type="Pfam" id="PF05571">
    <property type="entry name" value="JAMP"/>
    <property type="match status" value="1"/>
</dbReference>
<feature type="transmembrane region" description="Helical" evidence="1">
    <location>
        <begin position="143"/>
        <end position="165"/>
    </location>
</feature>
<gene>
    <name evidence="2" type="ORF">HERILL_LOCUS8032</name>
</gene>
<dbReference type="FunCoup" id="A0A7R8YUV8">
    <property type="interactions" value="153"/>
</dbReference>
<proteinExistence type="predicted"/>
<keyword evidence="3" id="KW-1185">Reference proteome</keyword>
<keyword evidence="1" id="KW-0812">Transmembrane</keyword>
<dbReference type="PANTHER" id="PTHR12740:SF4">
    <property type="entry name" value="JNK1_MAPK8-ASSOCIATED MEMBRANE PROTEIN"/>
    <property type="match status" value="1"/>
</dbReference>
<protein>
    <recommendedName>
        <fullName evidence="4">JNK1/MAPK8-associated membrane protein</fullName>
    </recommendedName>
</protein>
<dbReference type="AlphaFoldDB" id="A0A7R8YUV8"/>
<dbReference type="GO" id="GO:0031625">
    <property type="term" value="F:ubiquitin protein ligase binding"/>
    <property type="evidence" value="ECO:0007669"/>
    <property type="project" value="TreeGrafter"/>
</dbReference>
<dbReference type="GO" id="GO:0016020">
    <property type="term" value="C:membrane"/>
    <property type="evidence" value="ECO:0007669"/>
    <property type="project" value="InterPro"/>
</dbReference>
<reference evidence="2 3" key="1">
    <citation type="submission" date="2020-11" db="EMBL/GenBank/DDBJ databases">
        <authorList>
            <person name="Wallbank WR R."/>
            <person name="Pardo Diaz C."/>
            <person name="Kozak K."/>
            <person name="Martin S."/>
            <person name="Jiggins C."/>
            <person name="Moest M."/>
            <person name="Warren A I."/>
            <person name="Generalovic N T."/>
            <person name="Byers J.R.P. K."/>
            <person name="Montejo-Kovacevich G."/>
            <person name="Yen C E."/>
        </authorList>
    </citation>
    <scope>NUCLEOTIDE SEQUENCE [LARGE SCALE GENOMIC DNA]</scope>
</reference>
<keyword evidence="1" id="KW-1133">Transmembrane helix</keyword>
<feature type="transmembrane region" description="Helical" evidence="1">
    <location>
        <begin position="50"/>
        <end position="70"/>
    </location>
</feature>
<accession>A0A7R8YUV8</accession>
<feature type="transmembrane region" description="Helical" evidence="1">
    <location>
        <begin position="265"/>
        <end position="284"/>
    </location>
</feature>
<feature type="transmembrane region" description="Helical" evidence="1">
    <location>
        <begin position="177"/>
        <end position="195"/>
    </location>
</feature>